<comment type="function">
    <text evidence="1 12 13">Catalyzes the conversion of D-ribulose 5-phosphate to formate and 3,4-dihydroxy-2-butanone 4-phosphate.</text>
</comment>
<keyword evidence="7 12" id="KW-0479">Metal-binding</keyword>
<dbReference type="Gene3D" id="3.90.870.10">
    <property type="entry name" value="DHBP synthase"/>
    <property type="match status" value="1"/>
</dbReference>
<keyword evidence="8 12" id="KW-0460">Magnesium</keyword>
<dbReference type="AlphaFoldDB" id="A0A172WD35"/>
<dbReference type="InterPro" id="IPR017945">
    <property type="entry name" value="DHBP_synth_RibB-like_a/b_dom"/>
</dbReference>
<dbReference type="FunFam" id="3.90.870.10:FF:000002">
    <property type="entry name" value="3,4-dihydroxy-2-butanone 4-phosphate synthase"/>
    <property type="match status" value="1"/>
</dbReference>
<evidence type="ECO:0000256" key="7">
    <source>
        <dbReference type="ARBA" id="ARBA00022723"/>
    </source>
</evidence>
<dbReference type="UniPathway" id="UPA00275">
    <property type="reaction ID" value="UER00399"/>
</dbReference>
<comment type="pathway">
    <text evidence="2 12 13">Cofactor biosynthesis; riboflavin biosynthesis; 2-hydroxy-3-oxobutyl phosphate from D-ribulose 5-phosphate: step 1/1.</text>
</comment>
<comment type="catalytic activity">
    <reaction evidence="12 13">
        <text>D-ribulose 5-phosphate = (2S)-2-hydroxy-3-oxobutyl phosphate + formate + H(+)</text>
        <dbReference type="Rhea" id="RHEA:18457"/>
        <dbReference type="ChEBI" id="CHEBI:15378"/>
        <dbReference type="ChEBI" id="CHEBI:15740"/>
        <dbReference type="ChEBI" id="CHEBI:58121"/>
        <dbReference type="ChEBI" id="CHEBI:58830"/>
        <dbReference type="EC" id="4.1.99.12"/>
    </reaction>
</comment>
<comment type="similarity">
    <text evidence="11 12 13">Belongs to the DHBP synthase family.</text>
</comment>
<keyword evidence="10 12" id="KW-0456">Lyase</keyword>
<evidence type="ECO:0000256" key="11">
    <source>
        <dbReference type="ARBA" id="ARBA00060730"/>
    </source>
</evidence>
<dbReference type="PATRIC" id="fig|118110.3.peg.51"/>
<dbReference type="Pfam" id="PF00926">
    <property type="entry name" value="DHBP_synthase"/>
    <property type="match status" value="1"/>
</dbReference>
<dbReference type="GO" id="GO:0000287">
    <property type="term" value="F:magnesium ion binding"/>
    <property type="evidence" value="ECO:0007669"/>
    <property type="project" value="UniProtKB-UniRule"/>
</dbReference>
<feature type="site" description="Essential for catalytic activity" evidence="12">
    <location>
        <position position="174"/>
    </location>
</feature>
<dbReference type="HAMAP" id="MF_00180">
    <property type="entry name" value="RibB"/>
    <property type="match status" value="1"/>
</dbReference>
<dbReference type="OrthoDB" id="9793111at2"/>
<protein>
    <recommendedName>
        <fullName evidence="5 12">3,4-dihydroxy-2-butanone 4-phosphate synthase</fullName>
        <shortName evidence="12 13">DHBP synthase</shortName>
        <ecNumber evidence="4 12">4.1.99.12</ecNumber>
    </recommendedName>
</protein>
<feature type="binding site" evidence="12">
    <location>
        <position position="42"/>
    </location>
    <ligand>
        <name>D-ribulose 5-phosphate</name>
        <dbReference type="ChEBI" id="CHEBI:58121"/>
    </ligand>
</feature>
<dbReference type="SUPFAM" id="SSF55821">
    <property type="entry name" value="YrdC/RibB"/>
    <property type="match status" value="1"/>
</dbReference>
<name>A0A172WD35_BUCSC</name>
<feature type="binding site" evidence="12">
    <location>
        <position position="153"/>
    </location>
    <ligand>
        <name>Mg(2+)</name>
        <dbReference type="ChEBI" id="CHEBI:18420"/>
        <label>2</label>
    </ligand>
</feature>
<evidence type="ECO:0000256" key="1">
    <source>
        <dbReference type="ARBA" id="ARBA00002284"/>
    </source>
</evidence>
<dbReference type="NCBIfam" id="TIGR00506">
    <property type="entry name" value="ribB"/>
    <property type="match status" value="1"/>
</dbReference>
<dbReference type="GO" id="GO:0008686">
    <property type="term" value="F:3,4-dihydroxy-2-butanone-4-phosphate synthase activity"/>
    <property type="evidence" value="ECO:0007669"/>
    <property type="project" value="UniProtKB-UniRule"/>
</dbReference>
<evidence type="ECO:0000313" key="15">
    <source>
        <dbReference type="Proteomes" id="UP000077654"/>
    </source>
</evidence>
<accession>A0A172WD35</accession>
<dbReference type="Proteomes" id="UP000077654">
    <property type="component" value="Chromosome"/>
</dbReference>
<dbReference type="GO" id="GO:0005829">
    <property type="term" value="C:cytosol"/>
    <property type="evidence" value="ECO:0007669"/>
    <property type="project" value="TreeGrafter"/>
</dbReference>
<evidence type="ECO:0000256" key="9">
    <source>
        <dbReference type="ARBA" id="ARBA00023211"/>
    </source>
</evidence>
<comment type="subunit">
    <text evidence="3 12 13">Homodimer.</text>
</comment>
<evidence type="ECO:0000256" key="4">
    <source>
        <dbReference type="ARBA" id="ARBA00012153"/>
    </source>
</evidence>
<evidence type="ECO:0000256" key="10">
    <source>
        <dbReference type="ARBA" id="ARBA00023239"/>
    </source>
</evidence>
<dbReference type="STRING" id="118110.XW81_00275"/>
<organism evidence="14 15">
    <name type="scientific">Buchnera aphidicola subsp. Schlechtendalia chinensis</name>
    <dbReference type="NCBI Taxonomy" id="118110"/>
    <lineage>
        <taxon>Bacteria</taxon>
        <taxon>Pseudomonadati</taxon>
        <taxon>Pseudomonadota</taxon>
        <taxon>Gammaproteobacteria</taxon>
        <taxon>Enterobacterales</taxon>
        <taxon>Erwiniaceae</taxon>
        <taxon>Buchnera</taxon>
    </lineage>
</organism>
<feature type="site" description="Essential for catalytic activity" evidence="12">
    <location>
        <position position="136"/>
    </location>
</feature>
<keyword evidence="15" id="KW-1185">Reference proteome</keyword>
<evidence type="ECO:0000256" key="6">
    <source>
        <dbReference type="ARBA" id="ARBA00022619"/>
    </source>
</evidence>
<comment type="cofactor">
    <cofactor evidence="12 13">
        <name>Mg(2+)</name>
        <dbReference type="ChEBI" id="CHEBI:18420"/>
    </cofactor>
    <cofactor evidence="12 13">
        <name>Mn(2+)</name>
        <dbReference type="ChEBI" id="CHEBI:29035"/>
    </cofactor>
    <text evidence="12 13">Binds 2 divalent metal cations per subunit. Magnesium or manganese.</text>
</comment>
<evidence type="ECO:0000256" key="2">
    <source>
        <dbReference type="ARBA" id="ARBA00004904"/>
    </source>
</evidence>
<gene>
    <name evidence="12 14" type="primary">ribB</name>
    <name evidence="14" type="ORF">XW81_00275</name>
</gene>
<dbReference type="EMBL" id="CP011299">
    <property type="protein sequence ID" value="ANF16874.1"/>
    <property type="molecule type" value="Genomic_DNA"/>
</dbReference>
<reference evidence="14 15" key="1">
    <citation type="submission" date="2015-04" db="EMBL/GenBank/DDBJ databases">
        <title>Buchnera aphidicola assembly.</title>
        <authorList>
            <person name="Zhang Y."/>
        </authorList>
    </citation>
    <scope>NUCLEOTIDE SEQUENCE [LARGE SCALE GENOMIC DNA]</scope>
    <source>
        <strain evidence="14 15">SC</strain>
    </source>
</reference>
<sequence>MKIYESFFSITSKKRIENAIKSLKLGNGVIVLDDANRENEGDLVFPAETMTIKQMALTIRYGSGIVCLCITESKRKQLKLPFMVKNNTSKFRTNFTVTIEAAKGISTGVSAKDRITTIRTAIRENAKPQDLHRPGHIFPLQAHKHGIFGRPGHTEASIELVTLAGFKPAGILCELTNKDGSMSKLSEIIRFSKFHNIPMLTIKDLKEYITIKKAHAK</sequence>
<dbReference type="RefSeq" id="WP_075473809.1">
    <property type="nucleotide sequence ID" value="NZ_CP011299.1"/>
</dbReference>
<evidence type="ECO:0000313" key="14">
    <source>
        <dbReference type="EMBL" id="ANF16874.1"/>
    </source>
</evidence>
<evidence type="ECO:0000256" key="13">
    <source>
        <dbReference type="RuleBase" id="RU003843"/>
    </source>
</evidence>
<dbReference type="PANTHER" id="PTHR21327:SF38">
    <property type="entry name" value="3,4-DIHYDROXY-2-BUTANONE 4-PHOSPHATE SYNTHASE"/>
    <property type="match status" value="1"/>
</dbReference>
<keyword evidence="6 12" id="KW-0686">Riboflavin biosynthesis</keyword>
<dbReference type="GO" id="GO:0030145">
    <property type="term" value="F:manganese ion binding"/>
    <property type="evidence" value="ECO:0007669"/>
    <property type="project" value="UniProtKB-UniRule"/>
</dbReference>
<proteinExistence type="inferred from homology"/>
<feature type="binding site" evidence="12">
    <location>
        <position position="38"/>
    </location>
    <ligand>
        <name>Mg(2+)</name>
        <dbReference type="ChEBI" id="CHEBI:18420"/>
        <label>1</label>
    </ligand>
</feature>
<dbReference type="PANTHER" id="PTHR21327">
    <property type="entry name" value="GTP CYCLOHYDROLASE II-RELATED"/>
    <property type="match status" value="1"/>
</dbReference>
<feature type="binding site" evidence="12">
    <location>
        <begin position="150"/>
        <end position="154"/>
    </location>
    <ligand>
        <name>D-ribulose 5-phosphate</name>
        <dbReference type="ChEBI" id="CHEBI:58121"/>
    </ligand>
</feature>
<dbReference type="GO" id="GO:0009231">
    <property type="term" value="P:riboflavin biosynthetic process"/>
    <property type="evidence" value="ECO:0007669"/>
    <property type="project" value="UniProtKB-UniRule"/>
</dbReference>
<evidence type="ECO:0000256" key="5">
    <source>
        <dbReference type="ARBA" id="ARBA00018836"/>
    </source>
</evidence>
<feature type="binding site" evidence="12">
    <location>
        <begin position="37"/>
        <end position="38"/>
    </location>
    <ligand>
        <name>D-ribulose 5-phosphate</name>
        <dbReference type="ChEBI" id="CHEBI:58121"/>
    </ligand>
</feature>
<dbReference type="InterPro" id="IPR000422">
    <property type="entry name" value="DHBP_synthase_RibB"/>
</dbReference>
<keyword evidence="9 12" id="KW-0464">Manganese</keyword>
<evidence type="ECO:0000256" key="8">
    <source>
        <dbReference type="ARBA" id="ARBA00022842"/>
    </source>
</evidence>
<dbReference type="EC" id="4.1.99.12" evidence="4 12"/>
<evidence type="ECO:0000256" key="3">
    <source>
        <dbReference type="ARBA" id="ARBA00011738"/>
    </source>
</evidence>
<feature type="binding site" evidence="12">
    <location>
        <position position="38"/>
    </location>
    <ligand>
        <name>Mg(2+)</name>
        <dbReference type="ChEBI" id="CHEBI:18420"/>
        <label>2</label>
    </ligand>
</feature>
<evidence type="ECO:0000256" key="12">
    <source>
        <dbReference type="HAMAP-Rule" id="MF_00180"/>
    </source>
</evidence>